<dbReference type="CDD" id="cd00091">
    <property type="entry name" value="NUC"/>
    <property type="match status" value="1"/>
</dbReference>
<sequence>MKDMLEVRGLDHLSGKDDLFHILEAGQNEKQLARAQIIAPDQTALDSKQNQLTEALELRASNLDRRLQALNRSGLSATNSLSAQNLAAEVDKSRKAVETATAIQTPNEVVANYKASVNSQLERAGHDPEAQTALERILGVSDLLPLWYLSRGLQAAQAVGLVCLDGVKIGTGFLVGRQLLLTNNHVLGAVGTGEETVKFDYTEDEFGHAMPISVFKLRRDLCLITSPADKLDFTLIGVEQLSDNGMDIEDYGFLRLNPETGKIQEKEAVAIIGHPNGETKQIALRDNRVLKIGFKGLEHCLWYTTDTLPGNSGSPVFNDQWQVVALHHKAIPEPCNGRAGFKSVDGQCQDIQNLDNFLDTKVVWIANEGIRISAIVKACQADQEAANKPLVKAWLADLDNTVIYKGTRLNSPVATFGSALERTHDLDPHRFNGRQGYNPDFLSPSGEGDALRIDLFELGDGAPGPFTPLTDGSGVDLKYMHSTIRMSQKRKLAYYTAVNIDGEHWVALKRERDVWQYDDRIPREAQAGPALYSNEPGAKGWFDRGHLVRRQDPIWGSGEDPQTANDDTFVWTNCSPQHWSFNQSDQFWLGLENFILSNVSHDKLRATVFSGPVFTADDEAHRGIQIPKAYWKIVAVVDEQGQLHASAYSVPQDQFATDITFERVPVGQFHGFQLSIVDLEKLTHLQFGNVLKEHDAWRDQPEVRLSSLEKIKWRNS</sequence>
<comment type="caution">
    <text evidence="7">The sequence shown here is derived from an EMBL/GenBank/DDBJ whole genome shotgun (WGS) entry which is preliminary data.</text>
</comment>
<dbReference type="RefSeq" id="WP_317641244.1">
    <property type="nucleotide sequence ID" value="NZ_JAPMIV010000038.1"/>
</dbReference>
<keyword evidence="1" id="KW-0645">Protease</keyword>
<dbReference type="SUPFAM" id="SSF50494">
    <property type="entry name" value="Trypsin-like serine proteases"/>
    <property type="match status" value="1"/>
</dbReference>
<evidence type="ECO:0000259" key="5">
    <source>
        <dbReference type="SMART" id="SM00477"/>
    </source>
</evidence>
<dbReference type="PANTHER" id="PTHR13966">
    <property type="entry name" value="ENDONUCLEASE RELATED"/>
    <property type="match status" value="1"/>
</dbReference>
<evidence type="ECO:0000256" key="1">
    <source>
        <dbReference type="ARBA" id="ARBA00022670"/>
    </source>
</evidence>
<evidence type="ECO:0000256" key="3">
    <source>
        <dbReference type="ARBA" id="ARBA00022801"/>
    </source>
</evidence>
<dbReference type="InterPro" id="IPR044925">
    <property type="entry name" value="His-Me_finger_sf"/>
</dbReference>
<dbReference type="PRINTS" id="PR01774">
    <property type="entry name" value="EXFOLTOXIN"/>
</dbReference>
<dbReference type="GO" id="GO:0004519">
    <property type="term" value="F:endonuclease activity"/>
    <property type="evidence" value="ECO:0007669"/>
    <property type="project" value="UniProtKB-KW"/>
</dbReference>
<accession>A0ABU4DTZ3</accession>
<organism evidence="7 8">
    <name type="scientific">Deinococcus arenicola</name>
    <dbReference type="NCBI Taxonomy" id="2994950"/>
    <lineage>
        <taxon>Bacteria</taxon>
        <taxon>Thermotogati</taxon>
        <taxon>Deinococcota</taxon>
        <taxon>Deinococci</taxon>
        <taxon>Deinococcales</taxon>
        <taxon>Deinococcaceae</taxon>
        <taxon>Deinococcus</taxon>
    </lineage>
</organism>
<evidence type="ECO:0000313" key="7">
    <source>
        <dbReference type="EMBL" id="MDV6375895.1"/>
    </source>
</evidence>
<dbReference type="InterPro" id="IPR009003">
    <property type="entry name" value="Peptidase_S1_PA"/>
</dbReference>
<feature type="domain" description="DNA/RNA non-specific endonuclease/pyrophosphatase/phosphodiesterase" evidence="6">
    <location>
        <begin position="478"/>
        <end position="694"/>
    </location>
</feature>
<evidence type="ECO:0000256" key="2">
    <source>
        <dbReference type="ARBA" id="ARBA00022729"/>
    </source>
</evidence>
<dbReference type="Proteomes" id="UP001276150">
    <property type="component" value="Unassembled WGS sequence"/>
</dbReference>
<dbReference type="PANTHER" id="PTHR13966:SF5">
    <property type="entry name" value="ENDONUCLEASE G, MITOCHONDRIAL"/>
    <property type="match status" value="1"/>
</dbReference>
<proteinExistence type="predicted"/>
<keyword evidence="2" id="KW-0732">Signal</keyword>
<dbReference type="InterPro" id="IPR001604">
    <property type="entry name" value="Endo_G_ENPP1-like_dom"/>
</dbReference>
<evidence type="ECO:0000313" key="8">
    <source>
        <dbReference type="Proteomes" id="UP001276150"/>
    </source>
</evidence>
<dbReference type="SUPFAM" id="SSF54060">
    <property type="entry name" value="His-Me finger endonucleases"/>
    <property type="match status" value="1"/>
</dbReference>
<keyword evidence="7" id="KW-0540">Nuclease</keyword>
<dbReference type="Gene3D" id="2.40.10.10">
    <property type="entry name" value="Trypsin-like serine proteases"/>
    <property type="match status" value="2"/>
</dbReference>
<keyword evidence="3" id="KW-0378">Hydrolase</keyword>
<dbReference type="Gene3D" id="3.40.570.10">
    <property type="entry name" value="Extracellular Endonuclease, subunit A"/>
    <property type="match status" value="1"/>
</dbReference>
<keyword evidence="8" id="KW-1185">Reference proteome</keyword>
<reference evidence="7 8" key="1">
    <citation type="submission" date="2022-11" db="EMBL/GenBank/DDBJ databases">
        <title>Deinococcus ZS9-10, Low Temperature and Draught-tolerating, UV-resistant Bacteria from Continental Antarctica.</title>
        <authorList>
            <person name="Cheng L."/>
        </authorList>
    </citation>
    <scope>NUCLEOTIDE SEQUENCE [LARGE SCALE GENOMIC DNA]</scope>
    <source>
        <strain evidence="7 8">ZS9-10</strain>
    </source>
</reference>
<dbReference type="Pfam" id="PF13365">
    <property type="entry name" value="Trypsin_2"/>
    <property type="match status" value="1"/>
</dbReference>
<dbReference type="PROSITE" id="PS00673">
    <property type="entry name" value="V8_SER"/>
    <property type="match status" value="1"/>
</dbReference>
<dbReference type="EMBL" id="JAPMIV010000038">
    <property type="protein sequence ID" value="MDV6375895.1"/>
    <property type="molecule type" value="Genomic_DNA"/>
</dbReference>
<name>A0ABU4DTZ3_9DEIO</name>
<dbReference type="SMART" id="SM00892">
    <property type="entry name" value="Endonuclease_NS"/>
    <property type="match status" value="1"/>
</dbReference>
<keyword evidence="4" id="KW-0720">Serine protease</keyword>
<dbReference type="InterPro" id="IPR020821">
    <property type="entry name" value="ENPP1-3/EXOG-like_nuc-like"/>
</dbReference>
<dbReference type="InterPro" id="IPR000126">
    <property type="entry name" value="V8_ser_AS"/>
</dbReference>
<dbReference type="InterPro" id="IPR040255">
    <property type="entry name" value="Non-specific_endonuclease"/>
</dbReference>
<dbReference type="Pfam" id="PF01223">
    <property type="entry name" value="Endonuclease_NS"/>
    <property type="match status" value="1"/>
</dbReference>
<protein>
    <submittedName>
        <fullName evidence="7">DNA/RNA non-specific endonuclease</fullName>
    </submittedName>
</protein>
<dbReference type="InterPro" id="IPR044929">
    <property type="entry name" value="DNA/RNA_non-sp_Endonuclease_sf"/>
</dbReference>
<dbReference type="InterPro" id="IPR043504">
    <property type="entry name" value="Peptidase_S1_PA_chymotrypsin"/>
</dbReference>
<evidence type="ECO:0000256" key="4">
    <source>
        <dbReference type="ARBA" id="ARBA00022825"/>
    </source>
</evidence>
<keyword evidence="7" id="KW-0255">Endonuclease</keyword>
<evidence type="ECO:0000259" key="6">
    <source>
        <dbReference type="SMART" id="SM00892"/>
    </source>
</evidence>
<dbReference type="InterPro" id="IPR008353">
    <property type="entry name" value="Peptidase_S1B_tx"/>
</dbReference>
<gene>
    <name evidence="7" type="ORF">ORD21_14955</name>
</gene>
<feature type="domain" description="ENPP1-3/EXOG-like endonuclease/phosphodiesterase" evidence="5">
    <location>
        <begin position="478"/>
        <end position="694"/>
    </location>
</feature>
<dbReference type="SMART" id="SM00477">
    <property type="entry name" value="NUC"/>
    <property type="match status" value="1"/>
</dbReference>